<accession>A0A833HLZ7</accession>
<dbReference type="PRINTS" id="PR00035">
    <property type="entry name" value="HTHGNTR"/>
</dbReference>
<name>A0A833HLZ7_9FIRM</name>
<keyword evidence="6" id="KW-1185">Reference proteome</keyword>
<dbReference type="GO" id="GO:0003677">
    <property type="term" value="F:DNA binding"/>
    <property type="evidence" value="ECO:0007669"/>
    <property type="project" value="UniProtKB-KW"/>
</dbReference>
<keyword evidence="2" id="KW-0238">DNA-binding</keyword>
<keyword evidence="3" id="KW-0804">Transcription</keyword>
<dbReference type="InterPro" id="IPR000524">
    <property type="entry name" value="Tscrpt_reg_HTH_GntR"/>
</dbReference>
<comment type="caution">
    <text evidence="5">The sequence shown here is derived from an EMBL/GenBank/DDBJ whole genome shotgun (WGS) entry which is preliminary data.</text>
</comment>
<evidence type="ECO:0000259" key="4">
    <source>
        <dbReference type="PROSITE" id="PS50949"/>
    </source>
</evidence>
<evidence type="ECO:0000313" key="6">
    <source>
        <dbReference type="Proteomes" id="UP000465601"/>
    </source>
</evidence>
<gene>
    <name evidence="5" type="ORF">F8153_13425</name>
</gene>
<dbReference type="Gene3D" id="1.10.10.10">
    <property type="entry name" value="Winged helix-like DNA-binding domain superfamily/Winged helix DNA-binding domain"/>
    <property type="match status" value="1"/>
</dbReference>
<keyword evidence="1" id="KW-0805">Transcription regulation</keyword>
<dbReference type="RefSeq" id="WP_151866862.1">
    <property type="nucleotide sequence ID" value="NZ_WBZB01000048.1"/>
</dbReference>
<dbReference type="CDD" id="cd07377">
    <property type="entry name" value="WHTH_GntR"/>
    <property type="match status" value="1"/>
</dbReference>
<dbReference type="Gene3D" id="1.20.120.530">
    <property type="entry name" value="GntR ligand-binding domain-like"/>
    <property type="match status" value="1"/>
</dbReference>
<dbReference type="InterPro" id="IPR036388">
    <property type="entry name" value="WH-like_DNA-bd_sf"/>
</dbReference>
<proteinExistence type="predicted"/>
<dbReference type="SMART" id="SM00895">
    <property type="entry name" value="FCD"/>
    <property type="match status" value="1"/>
</dbReference>
<dbReference type="PANTHER" id="PTHR43537:SF43">
    <property type="entry name" value="GNTR-FAMILY TRANSCRIPTIONAL REGULATOR"/>
    <property type="match status" value="1"/>
</dbReference>
<feature type="domain" description="HTH gntR-type" evidence="4">
    <location>
        <begin position="8"/>
        <end position="76"/>
    </location>
</feature>
<dbReference type="SMART" id="SM00345">
    <property type="entry name" value="HTH_GNTR"/>
    <property type="match status" value="1"/>
</dbReference>
<dbReference type="SUPFAM" id="SSF46785">
    <property type="entry name" value="Winged helix' DNA-binding domain"/>
    <property type="match status" value="1"/>
</dbReference>
<dbReference type="SUPFAM" id="SSF48008">
    <property type="entry name" value="GntR ligand-binding domain-like"/>
    <property type="match status" value="1"/>
</dbReference>
<evidence type="ECO:0000313" key="5">
    <source>
        <dbReference type="EMBL" id="KAB3526763.1"/>
    </source>
</evidence>
<dbReference type="InterPro" id="IPR008920">
    <property type="entry name" value="TF_FadR/GntR_C"/>
</dbReference>
<protein>
    <submittedName>
        <fullName evidence="5">FadR family transcriptional regulator</fullName>
    </submittedName>
</protein>
<dbReference type="GO" id="GO:0003700">
    <property type="term" value="F:DNA-binding transcription factor activity"/>
    <property type="evidence" value="ECO:0007669"/>
    <property type="project" value="InterPro"/>
</dbReference>
<dbReference type="InterPro" id="IPR036390">
    <property type="entry name" value="WH_DNA-bd_sf"/>
</dbReference>
<dbReference type="EMBL" id="WBZB01000048">
    <property type="protein sequence ID" value="KAB3526763.1"/>
    <property type="molecule type" value="Genomic_DNA"/>
</dbReference>
<evidence type="ECO:0000256" key="3">
    <source>
        <dbReference type="ARBA" id="ARBA00023163"/>
    </source>
</evidence>
<evidence type="ECO:0000256" key="1">
    <source>
        <dbReference type="ARBA" id="ARBA00023015"/>
    </source>
</evidence>
<dbReference type="PANTHER" id="PTHR43537">
    <property type="entry name" value="TRANSCRIPTIONAL REGULATOR, GNTR FAMILY"/>
    <property type="match status" value="1"/>
</dbReference>
<dbReference type="Pfam" id="PF07729">
    <property type="entry name" value="FCD"/>
    <property type="match status" value="1"/>
</dbReference>
<evidence type="ECO:0000256" key="2">
    <source>
        <dbReference type="ARBA" id="ARBA00023125"/>
    </source>
</evidence>
<dbReference type="AlphaFoldDB" id="A0A833HLZ7"/>
<reference evidence="5 6" key="1">
    <citation type="submission" date="2019-10" db="EMBL/GenBank/DDBJ databases">
        <title>Alkaliphilus serpentinus sp. nov. and Alkaliphilus pronyensis sp. nov., two novel anaerobic alkaliphilic species isolated from the serpentinized-hosted hydrothermal field of the Prony Bay (New Caledonia).</title>
        <authorList>
            <person name="Postec A."/>
        </authorList>
    </citation>
    <scope>NUCLEOTIDE SEQUENCE [LARGE SCALE GENOMIC DNA]</scope>
    <source>
        <strain evidence="5 6">LacT</strain>
    </source>
</reference>
<dbReference type="PROSITE" id="PS50949">
    <property type="entry name" value="HTH_GNTR"/>
    <property type="match status" value="1"/>
</dbReference>
<dbReference type="InterPro" id="IPR011711">
    <property type="entry name" value="GntR_C"/>
</dbReference>
<organism evidence="5 6">
    <name type="scientific">Alkaliphilus serpentinus</name>
    <dbReference type="NCBI Taxonomy" id="1482731"/>
    <lineage>
        <taxon>Bacteria</taxon>
        <taxon>Bacillati</taxon>
        <taxon>Bacillota</taxon>
        <taxon>Clostridia</taxon>
        <taxon>Peptostreptococcales</taxon>
        <taxon>Natronincolaceae</taxon>
        <taxon>Alkaliphilus</taxon>
    </lineage>
</organism>
<dbReference type="OrthoDB" id="9799482at2"/>
<dbReference type="Pfam" id="PF00392">
    <property type="entry name" value="GntR"/>
    <property type="match status" value="1"/>
</dbReference>
<dbReference type="Proteomes" id="UP000465601">
    <property type="component" value="Unassembled WGS sequence"/>
</dbReference>
<sequence length="236" mass="27267">MFSPIKSTKVYELVIEQIQNMIANGDLKKGDKLPSERQLAEQLMVSRTSVREALRALQIIGLIEVRQGDGNFIMESFDHCLFQPLSVMFMLHESRPEEIVDLRRIIEMETASLAARRGTDEEIREMGLLIEKLKAYNDLQDEKNSVKVDKEFHYMIAQASKNFLLLNILNVISSLMDNFIENARGMILTNQKNKILLVDQHENIYKAIANRDPKAASEAMRVHIELIIQEYLYKLK</sequence>